<proteinExistence type="predicted"/>
<dbReference type="GO" id="GO:0016747">
    <property type="term" value="F:acyltransferase activity, transferring groups other than amino-acyl groups"/>
    <property type="evidence" value="ECO:0007669"/>
    <property type="project" value="InterPro"/>
</dbReference>
<evidence type="ECO:0000313" key="2">
    <source>
        <dbReference type="EMBL" id="MBO0938278.1"/>
    </source>
</evidence>
<dbReference type="PROSITE" id="PS51186">
    <property type="entry name" value="GNAT"/>
    <property type="match status" value="1"/>
</dbReference>
<gene>
    <name evidence="2" type="ORF">J2I47_17135</name>
</gene>
<dbReference type="InterPro" id="IPR000182">
    <property type="entry name" value="GNAT_dom"/>
</dbReference>
<dbReference type="SUPFAM" id="SSF55729">
    <property type="entry name" value="Acyl-CoA N-acyltransferases (Nat)"/>
    <property type="match status" value="1"/>
</dbReference>
<evidence type="ECO:0000259" key="1">
    <source>
        <dbReference type="PROSITE" id="PS51186"/>
    </source>
</evidence>
<dbReference type="EMBL" id="JAFMYV010000009">
    <property type="protein sequence ID" value="MBO0938278.1"/>
    <property type="molecule type" value="Genomic_DNA"/>
</dbReference>
<evidence type="ECO:0000313" key="3">
    <source>
        <dbReference type="Proteomes" id="UP000664034"/>
    </source>
</evidence>
<sequence length="173" mass="20151">MIYTFHNDQPDVFLQLVREVGQWLVDSGQLMWEPDTLTAENLISDYTRDNCYVMYAHDNNAGAASQSAEPAGTFILQWEDPLFYPDVPANTVGIIHKLAIRRSFAGQNLFKPILDFCKEVCLKRGIHEIQLETDATRPALMRFYERNGFTPLYQKQIHEFGQDFLCQYYRIIF</sequence>
<dbReference type="AlphaFoldDB" id="A0A939GI74"/>
<dbReference type="RefSeq" id="WP_207365820.1">
    <property type="nucleotide sequence ID" value="NZ_JAFMYV010000009.1"/>
</dbReference>
<feature type="domain" description="N-acetyltransferase" evidence="1">
    <location>
        <begin position="1"/>
        <end position="171"/>
    </location>
</feature>
<dbReference type="InterPro" id="IPR016181">
    <property type="entry name" value="Acyl_CoA_acyltransferase"/>
</dbReference>
<name>A0A939GI74_9BACT</name>
<dbReference type="Pfam" id="PF00583">
    <property type="entry name" value="Acetyltransf_1"/>
    <property type="match status" value="1"/>
</dbReference>
<dbReference type="Gene3D" id="3.40.630.30">
    <property type="match status" value="1"/>
</dbReference>
<reference evidence="2" key="1">
    <citation type="submission" date="2021-03" db="EMBL/GenBank/DDBJ databases">
        <title>Fibrella sp. HMF5335 genome sequencing and assembly.</title>
        <authorList>
            <person name="Kang H."/>
            <person name="Kim H."/>
            <person name="Bae S."/>
            <person name="Joh K."/>
        </authorList>
    </citation>
    <scope>NUCLEOTIDE SEQUENCE</scope>
    <source>
        <strain evidence="2">HMF5335</strain>
    </source>
</reference>
<accession>A0A939GI74</accession>
<dbReference type="Proteomes" id="UP000664034">
    <property type="component" value="Unassembled WGS sequence"/>
</dbReference>
<comment type="caution">
    <text evidence="2">The sequence shown here is derived from an EMBL/GenBank/DDBJ whole genome shotgun (WGS) entry which is preliminary data.</text>
</comment>
<protein>
    <submittedName>
        <fullName evidence="2">GNAT family N-acetyltransferase</fullName>
    </submittedName>
</protein>
<organism evidence="2 3">
    <name type="scientific">Fibrella rubiginis</name>
    <dbReference type="NCBI Taxonomy" id="2817060"/>
    <lineage>
        <taxon>Bacteria</taxon>
        <taxon>Pseudomonadati</taxon>
        <taxon>Bacteroidota</taxon>
        <taxon>Cytophagia</taxon>
        <taxon>Cytophagales</taxon>
        <taxon>Spirosomataceae</taxon>
        <taxon>Fibrella</taxon>
    </lineage>
</organism>
<keyword evidence="3" id="KW-1185">Reference proteome</keyword>